<dbReference type="GO" id="GO:0030906">
    <property type="term" value="C:retromer, cargo-selective complex"/>
    <property type="evidence" value="ECO:0007669"/>
    <property type="project" value="InterPro"/>
</dbReference>
<dbReference type="GO" id="GO:0005829">
    <property type="term" value="C:cytosol"/>
    <property type="evidence" value="ECO:0007669"/>
    <property type="project" value="GOC"/>
</dbReference>
<keyword evidence="3 6" id="KW-0813">Transport</keyword>
<dbReference type="Pfam" id="PF03635">
    <property type="entry name" value="Vps35"/>
    <property type="match status" value="1"/>
</dbReference>
<protein>
    <recommendedName>
        <fullName evidence="6">Vacuolar protein sorting-associated protein 35</fullName>
    </recommendedName>
</protein>
<comment type="caution">
    <text evidence="7">The sequence shown here is derived from an EMBL/GenBank/DDBJ whole genome shotgun (WGS) entry which is preliminary data.</text>
</comment>
<accession>A0A1R2AQ59</accession>
<dbReference type="EMBL" id="MPUH01001667">
    <property type="protein sequence ID" value="OMJ66647.1"/>
    <property type="molecule type" value="Genomic_DNA"/>
</dbReference>
<evidence type="ECO:0000256" key="6">
    <source>
        <dbReference type="PIRNR" id="PIRNR009375"/>
    </source>
</evidence>
<dbReference type="GO" id="GO:0042147">
    <property type="term" value="P:retrograde transport, endosome to Golgi"/>
    <property type="evidence" value="ECO:0007669"/>
    <property type="project" value="InterPro"/>
</dbReference>
<keyword evidence="4 6" id="KW-0653">Protein transport</keyword>
<evidence type="ECO:0000256" key="4">
    <source>
        <dbReference type="ARBA" id="ARBA00022927"/>
    </source>
</evidence>
<organism evidence="7 8">
    <name type="scientific">Stentor coeruleus</name>
    <dbReference type="NCBI Taxonomy" id="5963"/>
    <lineage>
        <taxon>Eukaryota</taxon>
        <taxon>Sar</taxon>
        <taxon>Alveolata</taxon>
        <taxon>Ciliophora</taxon>
        <taxon>Postciliodesmatophora</taxon>
        <taxon>Heterotrichea</taxon>
        <taxon>Heterotrichida</taxon>
        <taxon>Stentoridae</taxon>
        <taxon>Stentor</taxon>
    </lineage>
</organism>
<dbReference type="PIRSF" id="PIRSF009375">
    <property type="entry name" value="Retromer_Vps35"/>
    <property type="match status" value="1"/>
</dbReference>
<dbReference type="AlphaFoldDB" id="A0A1R2AQ59"/>
<evidence type="ECO:0000313" key="8">
    <source>
        <dbReference type="Proteomes" id="UP000187209"/>
    </source>
</evidence>
<dbReference type="Proteomes" id="UP000187209">
    <property type="component" value="Unassembled WGS sequence"/>
</dbReference>
<comment type="subcellular location">
    <subcellularLocation>
        <location evidence="1">Membrane</location>
        <topology evidence="1">Peripheral membrane protein</topology>
    </subcellularLocation>
</comment>
<keyword evidence="8" id="KW-1185">Reference proteome</keyword>
<reference evidence="7 8" key="1">
    <citation type="submission" date="2016-11" db="EMBL/GenBank/DDBJ databases">
        <title>The macronuclear genome of Stentor coeruleus: a giant cell with tiny introns.</title>
        <authorList>
            <person name="Slabodnick M."/>
            <person name="Ruby J.G."/>
            <person name="Reiff S.B."/>
            <person name="Swart E.C."/>
            <person name="Gosai S."/>
            <person name="Prabakaran S."/>
            <person name="Witkowska E."/>
            <person name="Larue G.E."/>
            <person name="Fisher S."/>
            <person name="Freeman R.M."/>
            <person name="Gunawardena J."/>
            <person name="Chu W."/>
            <person name="Stover N.A."/>
            <person name="Gregory B.D."/>
            <person name="Nowacki M."/>
            <person name="Derisi J."/>
            <person name="Roy S.W."/>
            <person name="Marshall W.F."/>
            <person name="Sood P."/>
        </authorList>
    </citation>
    <scope>NUCLEOTIDE SEQUENCE [LARGE SCALE GENOMIC DNA]</scope>
    <source>
        <strain evidence="7">WM001</strain>
    </source>
</reference>
<sequence length="747" mass="84946">MEDDQEKLLEQATSVVKSAGVMMQRSFDTSKTAEVIKYAVDAISELKTSSMSPKTYYELYMQVFDQLSRLGSYFFQENSKGVSISDLYDRVQHVPSILPRLYLLVTVGSVYISTSQIKPQEMLKDLMEMAKGVQHPIRGLFLRYYLNKMCKDKLPDSLSDPSKGTVEDSIEFLLNNFSEMCRLWVRMQHTGGIKDKTKREKERSDLRVTVGENIVRLSSIEGVTLKIYMETVLPRSLEVIVSSKDAIAQQYLMDCMIQAFPDEYHLNTLNPLLEACTQLQPSVEIKGIFINLMNRLSDFAVEQDLEMVRDIDIYALIKTHVDKLLAEHSSAGETSKFLQLFVAFLRLSLKCYPDNNDHASEILSSSLSLVSKDSSNQLDAESLNWISKLLIHALESLGLSVLEMSSFPKLMGYLQFAARKKVALKIVQSVVAFKASLLSTRVVTFLLEYIATLTHDMADTTDSDPFEFEEEQEFTARLVHLVYSENPDEVFAMLNLFFENFSKGGSKRQIYTYPAIAFAYMKLAANRQGSEVKMESLLKIFRAILDKVTKINPELGYKLSLQCALCIDRYDDKKSFEEDAYEFAADALIIYQDSLTDLEARFSAIKVIAPVYASFTCFDEENTITLYLNCAQYAAKTLQKHENIEGNALASKLFWNKALQEPDRCVLYMNKAMNLAKAEGNSKMLVYLLNVWLEYGLSGLDFDKDVVNEIVQNVRKSENSEAKTALSLTLNFIRSRQQEGKFSEISY</sequence>
<dbReference type="GO" id="GO:0005770">
    <property type="term" value="C:late endosome"/>
    <property type="evidence" value="ECO:0007669"/>
    <property type="project" value="TreeGrafter"/>
</dbReference>
<evidence type="ECO:0000313" key="7">
    <source>
        <dbReference type="EMBL" id="OMJ66647.1"/>
    </source>
</evidence>
<dbReference type="InterPro" id="IPR042491">
    <property type="entry name" value="Vps35_C"/>
</dbReference>
<evidence type="ECO:0000256" key="1">
    <source>
        <dbReference type="ARBA" id="ARBA00004170"/>
    </source>
</evidence>
<dbReference type="InterPro" id="IPR005378">
    <property type="entry name" value="Vps35"/>
</dbReference>
<keyword evidence="5" id="KW-0472">Membrane</keyword>
<comment type="similarity">
    <text evidence="2 6">Belongs to the VPS35 family.</text>
</comment>
<name>A0A1R2AQ59_9CILI</name>
<dbReference type="Gene3D" id="1.25.40.660">
    <property type="entry name" value="Vacuolar protein sorting-associated protein 35, helical subcomplex Vps35-C"/>
    <property type="match status" value="1"/>
</dbReference>
<evidence type="ECO:0000256" key="5">
    <source>
        <dbReference type="ARBA" id="ARBA00023136"/>
    </source>
</evidence>
<dbReference type="OrthoDB" id="308183at2759"/>
<evidence type="ECO:0000256" key="2">
    <source>
        <dbReference type="ARBA" id="ARBA00006536"/>
    </source>
</evidence>
<dbReference type="GO" id="GO:0006886">
    <property type="term" value="P:intracellular protein transport"/>
    <property type="evidence" value="ECO:0007669"/>
    <property type="project" value="TreeGrafter"/>
</dbReference>
<dbReference type="PANTHER" id="PTHR11099">
    <property type="entry name" value="VACUOLAR SORTING PROTEIN 35"/>
    <property type="match status" value="1"/>
</dbReference>
<gene>
    <name evidence="7" type="ORF">SteCoe_36447</name>
</gene>
<comment type="function">
    <text evidence="6">Plays a role in vesicular protein sorting.</text>
</comment>
<proteinExistence type="inferred from homology"/>
<dbReference type="PANTHER" id="PTHR11099:SF0">
    <property type="entry name" value="VACUOLAR PROTEIN SORTING-ASSOCIATED PROTEIN 35"/>
    <property type="match status" value="1"/>
</dbReference>
<evidence type="ECO:0000256" key="3">
    <source>
        <dbReference type="ARBA" id="ARBA00022448"/>
    </source>
</evidence>